<feature type="region of interest" description="Disordered" evidence="7">
    <location>
        <begin position="2704"/>
        <end position="2767"/>
    </location>
</feature>
<evidence type="ECO:0000256" key="6">
    <source>
        <dbReference type="SAM" id="Coils"/>
    </source>
</evidence>
<feature type="compositionally biased region" description="Low complexity" evidence="7">
    <location>
        <begin position="300"/>
        <end position="321"/>
    </location>
</feature>
<keyword evidence="4 5" id="KW-0505">Motor protein</keyword>
<dbReference type="InterPro" id="IPR008984">
    <property type="entry name" value="SMAD_FHA_dom_sf"/>
</dbReference>
<evidence type="ECO:0000259" key="8">
    <source>
        <dbReference type="PROSITE" id="PS50067"/>
    </source>
</evidence>
<feature type="compositionally biased region" description="Low complexity" evidence="7">
    <location>
        <begin position="3260"/>
        <end position="3277"/>
    </location>
</feature>
<feature type="region of interest" description="Disordered" evidence="7">
    <location>
        <begin position="300"/>
        <end position="325"/>
    </location>
</feature>
<feature type="region of interest" description="Disordered" evidence="7">
    <location>
        <begin position="2506"/>
        <end position="2543"/>
    </location>
</feature>
<feature type="region of interest" description="Disordered" evidence="7">
    <location>
        <begin position="3100"/>
        <end position="3168"/>
    </location>
</feature>
<feature type="compositionally biased region" description="Polar residues" evidence="7">
    <location>
        <begin position="2506"/>
        <end position="2515"/>
    </location>
</feature>
<accession>A0A484C515</accession>
<evidence type="ECO:0000256" key="1">
    <source>
        <dbReference type="ARBA" id="ARBA00022741"/>
    </source>
</evidence>
<dbReference type="PROSITE" id="PS50848">
    <property type="entry name" value="START"/>
    <property type="match status" value="1"/>
</dbReference>
<sequence>MANVKVAIRVRPPTARESADGGRLAVQVEDKLVSIKNVKLDGRTDGAVDSREKLLEYCFDYCYWSVDPAEPHYASQEEVFQDLGVSVLSAASEGYNVCLFAYGQTGSGKTYTMMGTPDSIGLTPRICQGLFRSEDTFSDGQNSSRVEISFLEIYNERVRDLLRGAEQKKRASLRVREHPEKGPYVQDLSQHVVSDCKHAMDLLEEGIANRITAATHNHDASSRSHAIFTIQYTQAILEKNLPSETVSKINLVDLAGSERADPHYCRDRLTEGSNINKSLVTLGIVISALAQNSQMSSSCQSINSMASEGDGSTAGSHSSSLSGGGGRRHCFIPYRDSILTWLLKDSLGGNSKTIMIATVSPSASSYNETLSTLRYAAHARNIVNKPRVNEDANVRLIRELREEIDRLKSMLLSFEMRRNPSPSLSDERDGNLSDIVLQNELKVEQLTKDWSESWRDKKELLEQYSVDINQDRAGFLINSFQPHLVTLDGDVLSTGVVFYHLREGVTHIGPQDQFEEPHIVLQGSASCEIENHGGVVTLTPLPGSVCLLNDREVTEACRLAQGMVITLGGVHRFRFNHPAEAAVLRERRRASEGGMTCTYLDLCPLTPDHSVEEVKLQDQLGACLSPSEEPTARQRMEEQQRYVESLRQEIQAEQKRAERELEREQAHLRQQHSEIQQWILQEKRRLTTVELRITKESGVQTDLIPVPLLEPGASQGSEDQEGQTVDHPSQVVRARKKAVQEELLKHHALCRSESRIRRKKLHYQLERIARKRHLLEAKRELQRLERALPPGPGSPESPELGSPSKLRGRPFVSRRHSFSADLLSRLYPQNTPIFRHFLKRNRSTELTSNSSTTSDSIGSRKWVSDECLPRERTQSCSGTFFSGQSQACRSRESSSENIRQAAKEEHQAPPCRERPERKPLLPNRGLSFKNRSDQNSVTLKSPLGTILQPVCNKNVHEPTARKTSSQIVPCMNELSHKGNNRPETTEKTSSRSVGPRLKTALSKVFRKPPSGVNGGRGPKPLGRIASKFYWKQRRDRSLKDTKISRSKCAVKTAVSCEELDQRTLSEDIKQRRWHSTEALMNKTSTWLERQQGLMGWEEEQEDRDEGTSDCESLFSLDSLSSAYVTALAEQLRHEEAAQSEAESEDSQMSKDSLAVESSGKYSAVEKHCRTVVPTYSLVTDCSHSSMRHNRTAEISLDRDSPQKPQAIPAEAYWSQQNSPKSRHTGATRKPLSHNSLVEDSRGSDTVHKMIEDFGNMQTTSTISPRSLSSCSVREPENMLALTDAWSSTDAADSPRIYRDSLPFQRKIMFKGVERSSSSPSPTSMNLSDSHSGSRSYSSTSTSTEGVNVTVQDQPSVENSRGASDTLDFQDSQILTTPDEALKEVGCCVEQSDGQVENKGKAAIAIPDYSSIKSSASLPTLHQTTRVSPTEIHYTKQQELQVQLLQVFTDKPDMVTVDTMMSSDTKMCMSGCRSVMHFSTSPTNQGPVLNTMSDPASAFRLSTEDEALCSLDDATEKLKNSQQYELGNAKYGSRDEMLDEAETKGTEQNIALKQELVKSSCKNSRKRNKDQQDAFMCSLKIPKRSNSRDLVTFCSAAAGSPDYIWPDDNNNTKGEQSAVEADSPRFDSVCVNGSVRQDKVASEASPVSDPMSRKLGRIFEDSECGDNSPQSGTSAGEREAVKKGDVTIKAVAAETKAGESQSHNTRKHQENRKHICKSDAICSAIDLRISEVVKEHMRLSLIGSDDDWKSRSQSLNALSSSVCNFGCNSDENRGTEKERSNKMSDQIKEGAVLEEHLSLERLISENPVDNSEHLASDLPAQLRTSLESNMLSSTEVTPKIDQAQNFSDVTLNKLVIDHCVFQNPSAKNIQSNLTPNSHGESEHSGNPTLQPNRPSLSSMSDSSDNSQGTAVDKDALCQEVNDLGKQKVTYHLNPIIHDACLNEVNIQSLDAPAVNPELHQIPHKKPSTIGDAKENCGCNHVKDVIVEATFSVDYKGCYSYKQNAPRTIQHFQNSPDASGAIQLLSDGGSLQLKPHVHYSSQKTPTDENASMKGFAVSPGRDRNGGTVNTKGGKPCVTAHDEFSCPQSHLNDLAQTCVVNLNYKSKCQNGSNSLCKFDQDTPIDSRQDWEMKKDKETFTPKIFAESKYEVRISGSMQQQPKIPQGNAFTNTSCYGSVMSKQVELNTPDDKQENHALMSKKAKSKRFRKSKIQTHPPSSYESSLKSSDEDEEEDITTRGHHSRLSSKCVKLGAQSNGKEEVRQAADMSTTVSASKFKMKTCFAGTQGKSEVKVIRDYSQKRHSLSPQALSQRTNVEKNILYAKNSEPQQDSHMHFASSDINPFVHQWQGDDSDQHYYKNPAFGSAADLSCKSPLLNSAEKRITRCCSVDNGLNRQNSPFNSHLSTYATNKGLSSTLSSMEDYKEQGNKTSPLPPCQQASVDIHNHIANLTVTGSSSSDNHPVGFGNNSSQVDEIMFVYSSEQESQASKTQAQRRRTCEHGTQTECGLQTVNIGNSSSAPKRRERHKRSNTDVPVTQKTKVDVKESPTWASMESMSARLSKLIDSTSDLLGDVQEMRTGKALKSSLRSVNLSNMSMSYSESNDCTRRDCSTQTAIDVGIQTERSPTPAEKKVAAHHPVRGPKPNEVNVIVRVVGSEVVSVSQDKNVHCAVKSTDEKMQSMPELSFNTSAAAQRSNGLLKTLPLKTAGECQRRVRSASSRGSKQSTPEALGQKSVAVPEVSRRSSKNAYQENHSPSLRNDPSLSLKKQATYTDRASSPILTVGVSLQMKQTVNQSTLNTHHHSERDSLTVSSSKHLACTALSEDDQMPRPDCDVSSCTSESVSLEKVSEMSCSNPKGADKCSINSSLDRYTETDRGSVTCKYSKWQMSSQQWRTSASTKDLTMQNNISPILRRTDVHKPQAKARHGRTSRPAVDSGDFCPDSYNPSPVSSRTVQLQEDDVVSMAPSECSTDVLVNIKPIASVSQCKHHQMDPEDLPMHNKFTNWSGINLQHSKHSNKVATFPTKEHDKSRNFAQWGEMESCDSNVEFAAPSGRRTREIERLRQEREQVMATVNLSMTTPLTVELTEAKLHYGLGETDTLLKMLSPRTREELEPPTSATTKQQLYARHRRSIEGLRQDREERLQTYRRARSLSPSKHPRSSPPEAGSKVSAAMPSRRKEYLQHLRQEVIDSSRTSDPPRGEGQCPSDIEQLLRDYGRAREEARTEIAKARERLRERTEQEKRRLQQQALSQEAKDDPRHRTRISNSTLCTGSSMSLSSGPTSGYNSGNTAQLQHGNRPLLTGQITGFYEEGLKVRTRPPICGPQSVKSQRAWLSAQDVRLEPPVTGFEPLMTSSPSPPSCTRHRNASFGSTSFISTTYQDITSSLLSRALVEVRLASSGDLSSLLRGKATAGWSYQGEEGGIQAYYKPSSSPSVHGFLGAGELDRPLDSLWNIICQLSKSHMYHQSFRSVWTRPLDDSTQLVYILTDPSTCHLSQPRDFCCISTKSKQGGLSVLAMQSVFEESLPRPSVDAVRGEMMPSCWILQPIRRDGQEATRVIYLLQVDLGTPSFPHRLLNTVSRRQAAVIADLDAFLAKSTGLTKTL</sequence>
<dbReference type="GO" id="GO:0007018">
    <property type="term" value="P:microtubule-based movement"/>
    <property type="evidence" value="ECO:0007669"/>
    <property type="project" value="InterPro"/>
</dbReference>
<name>A0A484C515_PERFV</name>
<dbReference type="Gene3D" id="3.40.850.10">
    <property type="entry name" value="Kinesin motor domain"/>
    <property type="match status" value="1"/>
</dbReference>
<feature type="compositionally biased region" description="Low complexity" evidence="7">
    <location>
        <begin position="1894"/>
        <end position="1905"/>
    </location>
</feature>
<feature type="compositionally biased region" description="Polar residues" evidence="7">
    <location>
        <begin position="1344"/>
        <end position="1368"/>
    </location>
</feature>
<keyword evidence="2 5" id="KW-0067">ATP-binding</keyword>
<feature type="region of interest" description="Disordered" evidence="7">
    <location>
        <begin position="2038"/>
        <end position="2065"/>
    </location>
</feature>
<feature type="region of interest" description="Disordered" evidence="7">
    <location>
        <begin position="973"/>
        <end position="996"/>
    </location>
</feature>
<comment type="similarity">
    <text evidence="5">Belongs to the TRAFAC class myosin-kinesin ATPase superfamily. Kinesin family.</text>
</comment>
<dbReference type="Gene3D" id="2.60.200.20">
    <property type="match status" value="1"/>
</dbReference>
<keyword evidence="1 5" id="KW-0547">Nucleotide-binding</keyword>
<dbReference type="PROSITE" id="PS00411">
    <property type="entry name" value="KINESIN_MOTOR_1"/>
    <property type="match status" value="1"/>
</dbReference>
<dbReference type="GO" id="GO:0008289">
    <property type="term" value="F:lipid binding"/>
    <property type="evidence" value="ECO:0007669"/>
    <property type="project" value="InterPro"/>
</dbReference>
<evidence type="ECO:0000256" key="3">
    <source>
        <dbReference type="ARBA" id="ARBA00023054"/>
    </source>
</evidence>
<feature type="region of interest" description="Disordered" evidence="7">
    <location>
        <begin position="1211"/>
        <end position="1243"/>
    </location>
</feature>
<proteinExistence type="inferred from homology"/>
<feature type="region of interest" description="Disordered" evidence="7">
    <location>
        <begin position="785"/>
        <end position="809"/>
    </location>
</feature>
<dbReference type="InterPro" id="IPR019821">
    <property type="entry name" value="Kinesin_motor_CS"/>
</dbReference>
<feature type="region of interest" description="Disordered" evidence="7">
    <location>
        <begin position="3225"/>
        <end position="3283"/>
    </location>
</feature>
<dbReference type="GO" id="GO:0008017">
    <property type="term" value="F:microtubule binding"/>
    <property type="evidence" value="ECO:0007669"/>
    <property type="project" value="InterPro"/>
</dbReference>
<keyword evidence="3 6" id="KW-0175">Coiled coil</keyword>
<gene>
    <name evidence="10" type="ORF">EPR50_G00207010</name>
</gene>
<dbReference type="PRINTS" id="PR00380">
    <property type="entry name" value="KINESINHEAVY"/>
</dbReference>
<evidence type="ECO:0000313" key="11">
    <source>
        <dbReference type="Proteomes" id="UP000295070"/>
    </source>
</evidence>
<feature type="compositionally biased region" description="Basic and acidic residues" evidence="7">
    <location>
        <begin position="3125"/>
        <end position="3138"/>
    </location>
</feature>
<dbReference type="GO" id="GO:0005524">
    <property type="term" value="F:ATP binding"/>
    <property type="evidence" value="ECO:0007669"/>
    <property type="project" value="UniProtKB-UniRule"/>
</dbReference>
<dbReference type="SUPFAM" id="SSF55961">
    <property type="entry name" value="Bet v1-like"/>
    <property type="match status" value="1"/>
</dbReference>
<feature type="binding site" evidence="5">
    <location>
        <begin position="103"/>
        <end position="110"/>
    </location>
    <ligand>
        <name>ATP</name>
        <dbReference type="ChEBI" id="CHEBI:30616"/>
    </ligand>
</feature>
<feature type="region of interest" description="Disordered" evidence="7">
    <location>
        <begin position="887"/>
        <end position="941"/>
    </location>
</feature>
<feature type="domain" description="Kinesin motor" evidence="8">
    <location>
        <begin position="3"/>
        <end position="382"/>
    </location>
</feature>
<dbReference type="EMBL" id="SCKG01000020">
    <property type="protein sequence ID" value="TDG99069.1"/>
    <property type="molecule type" value="Genomic_DNA"/>
</dbReference>
<dbReference type="InterPro" id="IPR002913">
    <property type="entry name" value="START_lipid-bd_dom"/>
</dbReference>
<dbReference type="Gene3D" id="3.30.530.20">
    <property type="match status" value="1"/>
</dbReference>
<feature type="compositionally biased region" description="Polar residues" evidence="7">
    <location>
        <begin position="2038"/>
        <end position="2047"/>
    </location>
</feature>
<dbReference type="Pfam" id="PF01852">
    <property type="entry name" value="START"/>
    <property type="match status" value="1"/>
</dbReference>
<feature type="compositionally biased region" description="Basic residues" evidence="7">
    <location>
        <begin position="2914"/>
        <end position="2923"/>
    </location>
</feature>
<keyword evidence="11" id="KW-1185">Reference proteome</keyword>
<feature type="region of interest" description="Disordered" evidence="7">
    <location>
        <begin position="1134"/>
        <end position="1154"/>
    </location>
</feature>
<feature type="region of interest" description="Disordered" evidence="7">
    <location>
        <begin position="2907"/>
        <end position="2944"/>
    </location>
</feature>
<feature type="compositionally biased region" description="Polar residues" evidence="7">
    <location>
        <begin position="1866"/>
        <end position="1893"/>
    </location>
</feature>
<evidence type="ECO:0000256" key="7">
    <source>
        <dbReference type="SAM" id="MobiDB-lite"/>
    </source>
</evidence>
<evidence type="ECO:0000256" key="4">
    <source>
        <dbReference type="ARBA" id="ARBA00023175"/>
    </source>
</evidence>
<feature type="domain" description="START" evidence="9">
    <location>
        <begin position="3445"/>
        <end position="3570"/>
    </location>
</feature>
<reference evidence="10 11" key="1">
    <citation type="submission" date="2019-01" db="EMBL/GenBank/DDBJ databases">
        <title>A chromosome-scale genome assembly of the yellow perch, Perca flavescens.</title>
        <authorList>
            <person name="Feron R."/>
            <person name="Morvezen R."/>
            <person name="Bestin A."/>
            <person name="Haffray P."/>
            <person name="Klopp C."/>
            <person name="Zahm M."/>
            <person name="Cabau C."/>
            <person name="Roques C."/>
            <person name="Donnadieu C."/>
            <person name="Bouchez O."/>
            <person name="Christie M."/>
            <person name="Larson W."/>
            <person name="Guiguen Y."/>
        </authorList>
    </citation>
    <scope>NUCLEOTIDE SEQUENCE [LARGE SCALE GENOMIC DNA]</scope>
    <source>
        <strain evidence="10">YP-PL-M2</strain>
        <tissue evidence="10">Blood</tissue>
    </source>
</reference>
<dbReference type="Proteomes" id="UP000295070">
    <property type="component" value="Chromosome 20"/>
</dbReference>
<dbReference type="PANTHER" id="PTHR47117">
    <property type="entry name" value="STAR-RELATED LIPID TRANSFER PROTEIN 9"/>
    <property type="match status" value="1"/>
</dbReference>
<feature type="region of interest" description="Disordered" evidence="7">
    <location>
        <begin position="1692"/>
        <end position="1711"/>
    </location>
</feature>
<feature type="compositionally biased region" description="Basic and acidic residues" evidence="7">
    <location>
        <begin position="901"/>
        <end position="919"/>
    </location>
</feature>
<dbReference type="STRING" id="8167.A0A484C515"/>
<dbReference type="GO" id="GO:0003777">
    <property type="term" value="F:microtubule motor activity"/>
    <property type="evidence" value="ECO:0007669"/>
    <property type="project" value="InterPro"/>
</dbReference>
<dbReference type="InterPro" id="IPR001752">
    <property type="entry name" value="Kinesin_motor_dom"/>
</dbReference>
<feature type="region of interest" description="Disordered" evidence="7">
    <location>
        <begin position="3183"/>
        <end position="3202"/>
    </location>
</feature>
<feature type="compositionally biased region" description="Polar residues" evidence="7">
    <location>
        <begin position="2741"/>
        <end position="2767"/>
    </location>
</feature>
<dbReference type="SMART" id="SM00129">
    <property type="entry name" value="KISc"/>
    <property type="match status" value="1"/>
</dbReference>
<feature type="compositionally biased region" description="Polar residues" evidence="7">
    <location>
        <begin position="1664"/>
        <end position="1673"/>
    </location>
</feature>
<evidence type="ECO:0000256" key="5">
    <source>
        <dbReference type="PROSITE-ProRule" id="PRU00283"/>
    </source>
</evidence>
<evidence type="ECO:0000313" key="10">
    <source>
        <dbReference type="EMBL" id="TDG99069.1"/>
    </source>
</evidence>
<feature type="region of interest" description="Disordered" evidence="7">
    <location>
        <begin position="2183"/>
        <end position="2262"/>
    </location>
</feature>
<dbReference type="InterPro" id="IPR036961">
    <property type="entry name" value="Kinesin_motor_dom_sf"/>
</dbReference>
<dbReference type="PANTHER" id="PTHR47117:SF1">
    <property type="entry name" value="STAR-RELATED LIPID TRANSFER PROTEIN 9"/>
    <property type="match status" value="1"/>
</dbReference>
<feature type="region of interest" description="Disordered" evidence="7">
    <location>
        <begin position="1866"/>
        <end position="1909"/>
    </location>
</feature>
<dbReference type="Pfam" id="PF00225">
    <property type="entry name" value="Kinesin"/>
    <property type="match status" value="1"/>
</dbReference>
<feature type="compositionally biased region" description="Low complexity" evidence="7">
    <location>
        <begin position="1315"/>
        <end position="1343"/>
    </location>
</feature>
<dbReference type="InterPro" id="IPR027417">
    <property type="entry name" value="P-loop_NTPase"/>
</dbReference>
<protein>
    <recommendedName>
        <fullName evidence="12">Kinesin motor domain-containing protein</fullName>
    </recommendedName>
</protein>
<evidence type="ECO:0000256" key="2">
    <source>
        <dbReference type="ARBA" id="ARBA00022840"/>
    </source>
</evidence>
<feature type="region of interest" description="Disordered" evidence="7">
    <location>
        <begin position="1658"/>
        <end position="1682"/>
    </location>
</feature>
<evidence type="ECO:0008006" key="12">
    <source>
        <dbReference type="Google" id="ProtNLM"/>
    </source>
</evidence>
<evidence type="ECO:0000259" key="9">
    <source>
        <dbReference type="PROSITE" id="PS50848"/>
    </source>
</evidence>
<feature type="region of interest" description="Disordered" evidence="7">
    <location>
        <begin position="2619"/>
        <end position="2638"/>
    </location>
</feature>
<dbReference type="PROSITE" id="PS50067">
    <property type="entry name" value="KINESIN_MOTOR_2"/>
    <property type="match status" value="1"/>
</dbReference>
<dbReference type="FunFam" id="3.40.850.10:FF:000021">
    <property type="entry name" value="kinesin-like protein KIF16B isoform X1"/>
    <property type="match status" value="1"/>
</dbReference>
<dbReference type="SUPFAM" id="SSF49879">
    <property type="entry name" value="SMAD/FHA domain"/>
    <property type="match status" value="1"/>
</dbReference>
<feature type="compositionally biased region" description="Polar residues" evidence="7">
    <location>
        <begin position="2711"/>
        <end position="2722"/>
    </location>
</feature>
<feature type="coiled-coil region" evidence="6">
    <location>
        <begin position="636"/>
        <end position="674"/>
    </location>
</feature>
<organism evidence="10 11">
    <name type="scientific">Perca flavescens</name>
    <name type="common">American yellow perch</name>
    <name type="synonym">Morone flavescens</name>
    <dbReference type="NCBI Taxonomy" id="8167"/>
    <lineage>
        <taxon>Eukaryota</taxon>
        <taxon>Metazoa</taxon>
        <taxon>Chordata</taxon>
        <taxon>Craniata</taxon>
        <taxon>Vertebrata</taxon>
        <taxon>Euteleostomi</taxon>
        <taxon>Actinopterygii</taxon>
        <taxon>Neopterygii</taxon>
        <taxon>Teleostei</taxon>
        <taxon>Neoteleostei</taxon>
        <taxon>Acanthomorphata</taxon>
        <taxon>Eupercaria</taxon>
        <taxon>Perciformes</taxon>
        <taxon>Percoidei</taxon>
        <taxon>Percidae</taxon>
        <taxon>Percinae</taxon>
        <taxon>Perca</taxon>
    </lineage>
</organism>
<feature type="compositionally biased region" description="Basic residues" evidence="7">
    <location>
        <begin position="2195"/>
        <end position="2209"/>
    </location>
</feature>
<feature type="region of interest" description="Disordered" evidence="7">
    <location>
        <begin position="1312"/>
        <end position="1368"/>
    </location>
</feature>
<comment type="caution">
    <text evidence="10">The sequence shown here is derived from an EMBL/GenBank/DDBJ whole genome shotgun (WGS) entry which is preliminary data.</text>
</comment>
<feature type="compositionally biased region" description="Basic and acidic residues" evidence="7">
    <location>
        <begin position="3225"/>
        <end position="3237"/>
    </location>
</feature>
<dbReference type="InterPro" id="IPR023393">
    <property type="entry name" value="START-like_dom_sf"/>
</dbReference>
<dbReference type="SUPFAM" id="SSF52540">
    <property type="entry name" value="P-loop containing nucleoside triphosphate hydrolases"/>
    <property type="match status" value="1"/>
</dbReference>